<protein>
    <submittedName>
        <fullName evidence="1">P-loop containing nucleoside triphosphate hydrolase protein</fullName>
    </submittedName>
</protein>
<proteinExistence type="predicted"/>
<evidence type="ECO:0000313" key="1">
    <source>
        <dbReference type="EMBL" id="KAH7688989.1"/>
    </source>
</evidence>
<gene>
    <name evidence="1" type="ORF">IHE45_03G065500</name>
</gene>
<dbReference type="Proteomes" id="UP000827976">
    <property type="component" value="Chromosome 3"/>
</dbReference>
<evidence type="ECO:0000313" key="2">
    <source>
        <dbReference type="Proteomes" id="UP000827976"/>
    </source>
</evidence>
<comment type="caution">
    <text evidence="1">The sequence shown here is derived from an EMBL/GenBank/DDBJ whole genome shotgun (WGS) entry which is preliminary data.</text>
</comment>
<reference evidence="2" key="1">
    <citation type="journal article" date="2022" name="Nat. Commun.">
        <title>Chromosome evolution and the genetic basis of agronomically important traits in greater yam.</title>
        <authorList>
            <person name="Bredeson J.V."/>
            <person name="Lyons J.B."/>
            <person name="Oniyinde I.O."/>
            <person name="Okereke N.R."/>
            <person name="Kolade O."/>
            <person name="Nnabue I."/>
            <person name="Nwadili C.O."/>
            <person name="Hribova E."/>
            <person name="Parker M."/>
            <person name="Nwogha J."/>
            <person name="Shu S."/>
            <person name="Carlson J."/>
            <person name="Kariba R."/>
            <person name="Muthemba S."/>
            <person name="Knop K."/>
            <person name="Barton G.J."/>
            <person name="Sherwood A.V."/>
            <person name="Lopez-Montes A."/>
            <person name="Asiedu R."/>
            <person name="Jamnadass R."/>
            <person name="Muchugi A."/>
            <person name="Goodstein D."/>
            <person name="Egesi C.N."/>
            <person name="Featherston J."/>
            <person name="Asfaw A."/>
            <person name="Simpson G.G."/>
            <person name="Dolezel J."/>
            <person name="Hendre P.S."/>
            <person name="Van Deynze A."/>
            <person name="Kumar P.L."/>
            <person name="Obidiegwu J.E."/>
            <person name="Bhattacharjee R."/>
            <person name="Rokhsar D.S."/>
        </authorList>
    </citation>
    <scope>NUCLEOTIDE SEQUENCE [LARGE SCALE GENOMIC DNA]</scope>
    <source>
        <strain evidence="2">cv. TDa95/00328</strain>
    </source>
</reference>
<keyword evidence="2" id="KW-1185">Reference proteome</keyword>
<keyword evidence="1" id="KW-0378">Hydrolase</keyword>
<sequence length="911" mass="105114">MAESVVTTVVTKLSEMVTEELILLHGVSDEVKWMQSELGWIKRFLKDADAKGKRDERVKHWVNDVTEVAYLAEAVIESFLIKVRRSKDGPSCINRFKPKALMARHNVGVEISKIKKRLNEIKAARETYGILYLGEDGDASNLIRRCHFSPQYSDDADIVRLVHDQKILLERLLMNQQQQGSCVISIVGIGGLGKTTLARKLYWSNAARNHFHKCIWLTVSQQNSLIDLLRKLLKQVAGMTGDLENKEENDLIDMINDLLRAQRILIVLDDIWQEDVCIQMQGIFRNVNNGIRVLITTRVVDVAKRADPRSTPYQLQLLNDDESMKLLLKKAFLYEDVDQANCCYSELLSIGHHLMLKCCGLPLALVVLGGFLSKRDKTPVEWRRVLETMDWEAEGRECQEILALSYEDLPHHMKLCFLYFCAYPEDYDIYGIELIRKWVAEGFIPQERTKTREDIAEAILEELIQRSLIHVNKRKSNGSVKTCGIHDLLLDFARSTAEKDRFLRVCSNQNDQPFPLTMCHRVAIHIINKPLNNGINTRHNKLRTLMAFTPSDIEKEVYPPIISTMFRFQFLRVLDLAGIRIRKRIPTEFKLMIHLRYLRLRLYVLCDGMFPASIGDLQLLETIDIKNTFMLVKCMPSTLWNIKTLRHVKCTTCTPPQSLRLENLLTLDCVTFGSHETISWSFPNLRKLIVFIDKEHEGAMLNHLLSELGQLISLHIKALERHIEINTTKDFPFHDRLLSLSLEGLWPMGDTISEFPINLTKIKLRGCRLKEDPMPKLGMLQHLVTLKLIGNVYQGETMVCSAGGFPRLESLFISRRSVAKKTYYFPEEPMPNLEEWRIETGAMPKLTFLHFASCKKLKMLPDLQHVVSLQKLELYGMPQELMRRSRREDLHKIQHVPKLTLCASLPSLENW</sequence>
<name>A0ACB7WL10_DIOAL</name>
<dbReference type="EMBL" id="CM037013">
    <property type="protein sequence ID" value="KAH7688989.1"/>
    <property type="molecule type" value="Genomic_DNA"/>
</dbReference>
<accession>A0ACB7WL10</accession>
<organism evidence="1 2">
    <name type="scientific">Dioscorea alata</name>
    <name type="common">Purple yam</name>
    <dbReference type="NCBI Taxonomy" id="55571"/>
    <lineage>
        <taxon>Eukaryota</taxon>
        <taxon>Viridiplantae</taxon>
        <taxon>Streptophyta</taxon>
        <taxon>Embryophyta</taxon>
        <taxon>Tracheophyta</taxon>
        <taxon>Spermatophyta</taxon>
        <taxon>Magnoliopsida</taxon>
        <taxon>Liliopsida</taxon>
        <taxon>Dioscoreales</taxon>
        <taxon>Dioscoreaceae</taxon>
        <taxon>Dioscorea</taxon>
    </lineage>
</organism>